<reference evidence="3 4" key="1">
    <citation type="journal article" date="2015" name="Int. J. Syst. Evol. Microbiol.">
        <title>Amycolatopsis rhabdoformis sp. nov., an actinomycete isolated from a tropical forest soil.</title>
        <authorList>
            <person name="Souza W.R."/>
            <person name="Silva R.E."/>
            <person name="Goodfellow M."/>
            <person name="Busarakam K."/>
            <person name="Figueiro F.S."/>
            <person name="Ferreira D."/>
            <person name="Rodrigues-Filho E."/>
            <person name="Moraes L.A.B."/>
            <person name="Zucchi T.D."/>
        </authorList>
    </citation>
    <scope>NUCLEOTIDE SEQUENCE [LARGE SCALE GENOMIC DNA]</scope>
    <source>
        <strain evidence="3 4">NCIMB 14900</strain>
    </source>
</reference>
<evidence type="ECO:0000256" key="1">
    <source>
        <dbReference type="SAM" id="MobiDB-lite"/>
    </source>
</evidence>
<dbReference type="InterPro" id="IPR020471">
    <property type="entry name" value="AKR"/>
</dbReference>
<keyword evidence="4" id="KW-1185">Reference proteome</keyword>
<organism evidence="3 4">
    <name type="scientific">Amycolatopsis rhabdoformis</name>
    <dbReference type="NCBI Taxonomy" id="1448059"/>
    <lineage>
        <taxon>Bacteria</taxon>
        <taxon>Bacillati</taxon>
        <taxon>Actinomycetota</taxon>
        <taxon>Actinomycetes</taxon>
        <taxon>Pseudonocardiales</taxon>
        <taxon>Pseudonocardiaceae</taxon>
        <taxon>Amycolatopsis</taxon>
    </lineage>
</organism>
<evidence type="ECO:0000313" key="3">
    <source>
        <dbReference type="EMBL" id="WSE31950.1"/>
    </source>
</evidence>
<dbReference type="Gene3D" id="3.20.20.100">
    <property type="entry name" value="NADP-dependent oxidoreductase domain"/>
    <property type="match status" value="1"/>
</dbReference>
<feature type="domain" description="NADP-dependent oxidoreductase" evidence="2">
    <location>
        <begin position="21"/>
        <end position="308"/>
    </location>
</feature>
<dbReference type="InterPro" id="IPR023210">
    <property type="entry name" value="NADP_OxRdtase_dom"/>
</dbReference>
<accession>A0ABZ1IBZ6</accession>
<dbReference type="SUPFAM" id="SSF51430">
    <property type="entry name" value="NAD(P)-linked oxidoreductase"/>
    <property type="match status" value="1"/>
</dbReference>
<protein>
    <submittedName>
        <fullName evidence="3">Aldo/keto reductase</fullName>
    </submittedName>
</protein>
<proteinExistence type="predicted"/>
<evidence type="ECO:0000259" key="2">
    <source>
        <dbReference type="Pfam" id="PF00248"/>
    </source>
</evidence>
<dbReference type="RefSeq" id="WP_326834758.1">
    <property type="nucleotide sequence ID" value="NZ_CP142149.1"/>
</dbReference>
<dbReference type="PANTHER" id="PTHR42686">
    <property type="entry name" value="GH17980P-RELATED"/>
    <property type="match status" value="1"/>
</dbReference>
<name>A0ABZ1IBZ6_9PSEU</name>
<dbReference type="Proteomes" id="UP001330812">
    <property type="component" value="Chromosome"/>
</dbReference>
<sequence>MTRPATDPATTPPATTDPATAIGLGTAAIGGLYEDVGEATARATLEAAWASGIRYFDTAPHYGAGVAERRLGEFLRTRPRAEFTVSSKLGRLLRPGADGLVRVRDYSADGVYTSIAESLDRTGLDRFDTLFIHDPDDHWEAALGAAYPALARLREEGAVDRIGVGMNQAAMLARFVAEADLDCVLVAGRYTLLDRTAATELLPRCAERGVAVVAGGVFNSGVLADPGPDAHFDYLPVPPEVREKVTTLAAACARHGIALPAAALQFPLRHKAVTSLVLGARTPAEVEQNARHLTAPIPEALWSELDGLAVGW</sequence>
<dbReference type="Pfam" id="PF00248">
    <property type="entry name" value="Aldo_ket_red"/>
    <property type="match status" value="1"/>
</dbReference>
<dbReference type="InterPro" id="IPR036812">
    <property type="entry name" value="NAD(P)_OxRdtase_dom_sf"/>
</dbReference>
<evidence type="ECO:0000313" key="4">
    <source>
        <dbReference type="Proteomes" id="UP001330812"/>
    </source>
</evidence>
<feature type="region of interest" description="Disordered" evidence="1">
    <location>
        <begin position="1"/>
        <end position="21"/>
    </location>
</feature>
<dbReference type="CDD" id="cd19162">
    <property type="entry name" value="AKR_FDH"/>
    <property type="match status" value="1"/>
</dbReference>
<dbReference type="PANTHER" id="PTHR42686:SF1">
    <property type="entry name" value="GH17980P-RELATED"/>
    <property type="match status" value="1"/>
</dbReference>
<gene>
    <name evidence="3" type="ORF">VSH64_07480</name>
</gene>
<dbReference type="InterPro" id="IPR044477">
    <property type="entry name" value="FDH-like"/>
</dbReference>
<dbReference type="EMBL" id="CP142149">
    <property type="protein sequence ID" value="WSE31950.1"/>
    <property type="molecule type" value="Genomic_DNA"/>
</dbReference>